<accession>A0A9D1SET2</accession>
<evidence type="ECO:0000256" key="13">
    <source>
        <dbReference type="PROSITE-ProRule" id="PRU00277"/>
    </source>
</evidence>
<dbReference type="InterPro" id="IPR037041">
    <property type="entry name" value="Trigger_fac_C_sf"/>
</dbReference>
<evidence type="ECO:0000256" key="1">
    <source>
        <dbReference type="ARBA" id="ARBA00000971"/>
    </source>
</evidence>
<comment type="function">
    <text evidence="10 12">Involved in protein export. Acts as a chaperone by maintaining the newly synthesized protein in an open conformation. Functions as a peptidyl-prolyl cis-trans isomerase.</text>
</comment>
<dbReference type="InterPro" id="IPR046357">
    <property type="entry name" value="PPIase_dom_sf"/>
</dbReference>
<evidence type="ECO:0000256" key="11">
    <source>
        <dbReference type="ARBA" id="ARBA00029986"/>
    </source>
</evidence>
<dbReference type="GO" id="GO:0043335">
    <property type="term" value="P:protein unfolding"/>
    <property type="evidence" value="ECO:0007669"/>
    <property type="project" value="TreeGrafter"/>
</dbReference>
<comment type="domain">
    <text evidence="12">Consists of 3 domains; the N-terminus binds the ribosome, the middle domain has PPIase activity, while the C-terminus has intrinsic chaperone activity on its own.</text>
</comment>
<dbReference type="HAMAP" id="MF_00303">
    <property type="entry name" value="Trigger_factor_Tig"/>
    <property type="match status" value="1"/>
</dbReference>
<dbReference type="Pfam" id="PF05698">
    <property type="entry name" value="Trigger_C"/>
    <property type="match status" value="1"/>
</dbReference>
<keyword evidence="5 12" id="KW-0132">Cell division</keyword>
<dbReference type="PIRSF" id="PIRSF003095">
    <property type="entry name" value="Trigger_factor"/>
    <property type="match status" value="1"/>
</dbReference>
<dbReference type="EMBL" id="DVNB01000064">
    <property type="protein sequence ID" value="HIU57365.1"/>
    <property type="molecule type" value="Genomic_DNA"/>
</dbReference>
<dbReference type="GO" id="GO:0043022">
    <property type="term" value="F:ribosome binding"/>
    <property type="evidence" value="ECO:0007669"/>
    <property type="project" value="TreeGrafter"/>
</dbReference>
<dbReference type="FunFam" id="3.10.50.40:FF:000001">
    <property type="entry name" value="Trigger factor"/>
    <property type="match status" value="1"/>
</dbReference>
<keyword evidence="7 12" id="KW-0143">Chaperone</keyword>
<evidence type="ECO:0000256" key="5">
    <source>
        <dbReference type="ARBA" id="ARBA00022618"/>
    </source>
</evidence>
<comment type="caution">
    <text evidence="16">The sequence shown here is derived from an EMBL/GenBank/DDBJ whole genome shotgun (WGS) entry which is preliminary data.</text>
</comment>
<dbReference type="InterPro" id="IPR008881">
    <property type="entry name" value="Trigger_fac_ribosome-bd_bac"/>
</dbReference>
<keyword evidence="9 12" id="KW-0131">Cell cycle</keyword>
<dbReference type="InterPro" id="IPR008880">
    <property type="entry name" value="Trigger_fac_C"/>
</dbReference>
<dbReference type="GO" id="GO:0003755">
    <property type="term" value="F:peptidyl-prolyl cis-trans isomerase activity"/>
    <property type="evidence" value="ECO:0007669"/>
    <property type="project" value="UniProtKB-UniRule"/>
</dbReference>
<dbReference type="Proteomes" id="UP000824109">
    <property type="component" value="Unassembled WGS sequence"/>
</dbReference>
<evidence type="ECO:0000256" key="6">
    <source>
        <dbReference type="ARBA" id="ARBA00023110"/>
    </source>
</evidence>
<evidence type="ECO:0000256" key="7">
    <source>
        <dbReference type="ARBA" id="ARBA00023186"/>
    </source>
</evidence>
<evidence type="ECO:0000259" key="15">
    <source>
        <dbReference type="PROSITE" id="PS50059"/>
    </source>
</evidence>
<evidence type="ECO:0000313" key="16">
    <source>
        <dbReference type="EMBL" id="HIU57365.1"/>
    </source>
</evidence>
<evidence type="ECO:0000256" key="12">
    <source>
        <dbReference type="HAMAP-Rule" id="MF_00303"/>
    </source>
</evidence>
<dbReference type="InterPro" id="IPR005215">
    <property type="entry name" value="Trig_fac"/>
</dbReference>
<gene>
    <name evidence="12" type="primary">tig</name>
    <name evidence="16" type="ORF">IAA61_06085</name>
</gene>
<evidence type="ECO:0000256" key="2">
    <source>
        <dbReference type="ARBA" id="ARBA00005464"/>
    </source>
</evidence>
<reference evidence="16" key="2">
    <citation type="journal article" date="2021" name="PeerJ">
        <title>Extensive microbial diversity within the chicken gut microbiome revealed by metagenomics and culture.</title>
        <authorList>
            <person name="Gilroy R."/>
            <person name="Ravi A."/>
            <person name="Getino M."/>
            <person name="Pursley I."/>
            <person name="Horton D.L."/>
            <person name="Alikhan N.F."/>
            <person name="Baker D."/>
            <person name="Gharbi K."/>
            <person name="Hall N."/>
            <person name="Watson M."/>
            <person name="Adriaenssens E.M."/>
            <person name="Foster-Nyarko E."/>
            <person name="Jarju S."/>
            <person name="Secka A."/>
            <person name="Antonio M."/>
            <person name="Oren A."/>
            <person name="Chaudhuri R.R."/>
            <person name="La Ragione R."/>
            <person name="Hildebrand F."/>
            <person name="Pallen M.J."/>
        </authorList>
    </citation>
    <scope>NUCLEOTIDE SEQUENCE</scope>
    <source>
        <strain evidence="16">USAMLcec3-3695</strain>
    </source>
</reference>
<dbReference type="Gene3D" id="3.10.50.40">
    <property type="match status" value="1"/>
</dbReference>
<protein>
    <recommendedName>
        <fullName evidence="4 12">Trigger factor</fullName>
        <shortName evidence="12">TF</shortName>
        <ecNumber evidence="3 12">5.2.1.8</ecNumber>
    </recommendedName>
    <alternativeName>
        <fullName evidence="11 12">PPIase</fullName>
    </alternativeName>
</protein>
<evidence type="ECO:0000256" key="3">
    <source>
        <dbReference type="ARBA" id="ARBA00013194"/>
    </source>
</evidence>
<evidence type="ECO:0000256" key="14">
    <source>
        <dbReference type="RuleBase" id="RU003914"/>
    </source>
</evidence>
<proteinExistence type="inferred from homology"/>
<evidence type="ECO:0000256" key="8">
    <source>
        <dbReference type="ARBA" id="ARBA00023235"/>
    </source>
</evidence>
<dbReference type="SUPFAM" id="SSF102735">
    <property type="entry name" value="Trigger factor ribosome-binding domain"/>
    <property type="match status" value="1"/>
</dbReference>
<dbReference type="EC" id="5.2.1.8" evidence="3 12"/>
<dbReference type="SUPFAM" id="SSF109998">
    <property type="entry name" value="Triger factor/SurA peptide-binding domain-like"/>
    <property type="match status" value="1"/>
</dbReference>
<comment type="catalytic activity">
    <reaction evidence="1 12 13">
        <text>[protein]-peptidylproline (omega=180) = [protein]-peptidylproline (omega=0)</text>
        <dbReference type="Rhea" id="RHEA:16237"/>
        <dbReference type="Rhea" id="RHEA-COMP:10747"/>
        <dbReference type="Rhea" id="RHEA-COMP:10748"/>
        <dbReference type="ChEBI" id="CHEBI:83833"/>
        <dbReference type="ChEBI" id="CHEBI:83834"/>
        <dbReference type="EC" id="5.2.1.8"/>
    </reaction>
</comment>
<dbReference type="GO" id="GO:0051083">
    <property type="term" value="P:'de novo' cotranslational protein folding"/>
    <property type="evidence" value="ECO:0007669"/>
    <property type="project" value="TreeGrafter"/>
</dbReference>
<evidence type="ECO:0000256" key="9">
    <source>
        <dbReference type="ARBA" id="ARBA00023306"/>
    </source>
</evidence>
<dbReference type="InterPro" id="IPR027304">
    <property type="entry name" value="Trigger_fact/SurA_dom_sf"/>
</dbReference>
<dbReference type="Gene3D" id="1.10.3120.10">
    <property type="entry name" value="Trigger factor, C-terminal domain"/>
    <property type="match status" value="1"/>
</dbReference>
<dbReference type="InterPro" id="IPR001179">
    <property type="entry name" value="PPIase_FKBP_dom"/>
</dbReference>
<dbReference type="GO" id="GO:0005737">
    <property type="term" value="C:cytoplasm"/>
    <property type="evidence" value="ECO:0007669"/>
    <property type="project" value="UniProtKB-SubCell"/>
</dbReference>
<dbReference type="GO" id="GO:0044183">
    <property type="term" value="F:protein folding chaperone"/>
    <property type="evidence" value="ECO:0007669"/>
    <property type="project" value="TreeGrafter"/>
</dbReference>
<evidence type="ECO:0000313" key="17">
    <source>
        <dbReference type="Proteomes" id="UP000824109"/>
    </source>
</evidence>
<dbReference type="NCBIfam" id="TIGR00115">
    <property type="entry name" value="tig"/>
    <property type="match status" value="1"/>
</dbReference>
<dbReference type="GO" id="GO:0051301">
    <property type="term" value="P:cell division"/>
    <property type="evidence" value="ECO:0007669"/>
    <property type="project" value="UniProtKB-KW"/>
</dbReference>
<dbReference type="AlphaFoldDB" id="A0A9D1SET2"/>
<dbReference type="Pfam" id="PF00254">
    <property type="entry name" value="FKBP_C"/>
    <property type="match status" value="1"/>
</dbReference>
<organism evidence="16 17">
    <name type="scientific">Candidatus Ornithomonoglobus merdipullorum</name>
    <dbReference type="NCBI Taxonomy" id="2840895"/>
    <lineage>
        <taxon>Bacteria</taxon>
        <taxon>Bacillati</taxon>
        <taxon>Bacillota</taxon>
        <taxon>Clostridia</taxon>
        <taxon>Candidatus Ornithomonoglobus</taxon>
    </lineage>
</organism>
<dbReference type="PANTHER" id="PTHR30560">
    <property type="entry name" value="TRIGGER FACTOR CHAPERONE AND PEPTIDYL-PROLYL CIS/TRANS ISOMERASE"/>
    <property type="match status" value="1"/>
</dbReference>
<reference evidence="16" key="1">
    <citation type="submission" date="2020-10" db="EMBL/GenBank/DDBJ databases">
        <authorList>
            <person name="Gilroy R."/>
        </authorList>
    </citation>
    <scope>NUCLEOTIDE SEQUENCE</scope>
    <source>
        <strain evidence="16">USAMLcec3-3695</strain>
    </source>
</reference>
<dbReference type="PROSITE" id="PS50059">
    <property type="entry name" value="FKBP_PPIASE"/>
    <property type="match status" value="1"/>
</dbReference>
<keyword evidence="12" id="KW-0963">Cytoplasm</keyword>
<dbReference type="SUPFAM" id="SSF54534">
    <property type="entry name" value="FKBP-like"/>
    <property type="match status" value="1"/>
</dbReference>
<keyword evidence="6 12" id="KW-0697">Rotamase</keyword>
<dbReference type="PANTHER" id="PTHR30560:SF3">
    <property type="entry name" value="TRIGGER FACTOR-LIKE PROTEIN TIG, CHLOROPLASTIC"/>
    <property type="match status" value="1"/>
</dbReference>
<name>A0A9D1SET2_9FIRM</name>
<comment type="similarity">
    <text evidence="2 12 14">Belongs to the FKBP-type PPIase family. Tig subfamily.</text>
</comment>
<evidence type="ECO:0000256" key="4">
    <source>
        <dbReference type="ARBA" id="ARBA00016902"/>
    </source>
</evidence>
<evidence type="ECO:0000256" key="10">
    <source>
        <dbReference type="ARBA" id="ARBA00024849"/>
    </source>
</evidence>
<feature type="domain" description="PPIase FKBP-type" evidence="15">
    <location>
        <begin position="163"/>
        <end position="245"/>
    </location>
</feature>
<keyword evidence="8 12" id="KW-0413">Isomerase</keyword>
<sequence length="428" mass="48142">MAVKCEEVEKNLSKLTFEVSAEDFEKAIDAVYKKNKNKFNIPGFRKGKAPKSVIIKYYTKAVFYDDALNSVLPDAYEAALKESGLDVVARPEFDVEEIKDGEPVVFTALVTTRPEVKLGEYKGITIKKIDYNVSDEDVDKDIEATRRRNARLVTVEDRPVEKGDIAVIDFEGFVDGEAFDGGKGENYELEIGSDTFIPGFEDQLIGANTDDLVDVNVKFPEEYHAENLKGKDALFKVKVNEIKVRELPEADDDFASEVSEFDTMDEYRADVRKRLEETAKEKAEGEMQNEAVDKAVENAEFEVPAAMIDNQVDNMIRDFANRLSYQGMNLDMYIQYTGQTLDGLKAAYRPQAEKQVNAGLVLDAIAKAEGIEVSPEELELNLVDMSKKYNMELDKLKELISEAEMEGIKKEMVLTKTIEMISNNAVAE</sequence>
<comment type="subcellular location">
    <subcellularLocation>
        <location evidence="12">Cytoplasm</location>
    </subcellularLocation>
    <text evidence="12">About half TF is bound to the ribosome near the polypeptide exit tunnel while the other half is free in the cytoplasm.</text>
</comment>
<dbReference type="Pfam" id="PF05697">
    <property type="entry name" value="Trigger_N"/>
    <property type="match status" value="1"/>
</dbReference>
<dbReference type="GO" id="GO:0015031">
    <property type="term" value="P:protein transport"/>
    <property type="evidence" value="ECO:0007669"/>
    <property type="project" value="UniProtKB-UniRule"/>
</dbReference>
<dbReference type="InterPro" id="IPR036611">
    <property type="entry name" value="Trigger_fac_ribosome-bd_sf"/>
</dbReference>
<dbReference type="Gene3D" id="3.30.70.1050">
    <property type="entry name" value="Trigger factor ribosome-binding domain"/>
    <property type="match status" value="1"/>
</dbReference>